<evidence type="ECO:0000313" key="2">
    <source>
        <dbReference type="EMBL" id="ABK29473.1"/>
    </source>
</evidence>
<name>B6A8H1_HELAM</name>
<dbReference type="AlphaFoldDB" id="B6A8H1"/>
<evidence type="ECO:0000256" key="1">
    <source>
        <dbReference type="SAM" id="MobiDB-lite"/>
    </source>
</evidence>
<feature type="region of interest" description="Disordered" evidence="1">
    <location>
        <begin position="1"/>
        <end position="42"/>
    </location>
</feature>
<feature type="non-terminal residue" evidence="2">
    <location>
        <position position="1"/>
    </location>
</feature>
<protein>
    <submittedName>
        <fullName evidence="2">Thymosin beta-like protein</fullName>
    </submittedName>
</protein>
<reference evidence="2" key="1">
    <citation type="submission" date="2006-08" db="EMBL/GenBank/DDBJ databases">
        <title>Identification of Differentially Expressed Genes during Larval Molting and Metamorphosis of Helicoverpa armigera by Suppression Subtractive Hybridization.</title>
        <authorList>
            <person name="Zhao X.-F."/>
            <person name="Wang J.-X."/>
        </authorList>
    </citation>
    <scope>NUCLEOTIDE SEQUENCE</scope>
</reference>
<organism evidence="2">
    <name type="scientific">Helicoverpa armigera</name>
    <name type="common">Cotton bollworm</name>
    <name type="synonym">Heliothis armigera</name>
    <dbReference type="NCBI Taxonomy" id="29058"/>
    <lineage>
        <taxon>Eukaryota</taxon>
        <taxon>Metazoa</taxon>
        <taxon>Ecdysozoa</taxon>
        <taxon>Arthropoda</taxon>
        <taxon>Hexapoda</taxon>
        <taxon>Insecta</taxon>
        <taxon>Pterygota</taxon>
        <taxon>Neoptera</taxon>
        <taxon>Endopterygota</taxon>
        <taxon>Lepidoptera</taxon>
        <taxon>Glossata</taxon>
        <taxon>Ditrysia</taxon>
        <taxon>Noctuoidea</taxon>
        <taxon>Noctuidae</taxon>
        <taxon>Heliothinae</taxon>
        <taxon>Helicoverpa</taxon>
    </lineage>
</organism>
<sequence length="42" mass="4918">RGSRVEEPKPVQEEPAKLPEPQMEKQEDMKEHKTEEVADKTE</sequence>
<dbReference type="EMBL" id="DQ875231">
    <property type="protein sequence ID" value="ABK29473.1"/>
    <property type="molecule type" value="mRNA"/>
</dbReference>
<proteinExistence type="evidence at transcript level"/>
<accession>B6A8H1</accession>